<sequence>MHHPIQENLAHEPQIPENNPLSAPIQPYRRRSVLSTRSALLAVVVIFVCSFFTLLLVYANFPNVTSEERQHIRLPWNIEQAKNLGIVLSKYKEQHYVPVLTGVFLTYILIPFLINIIRFSVSILLSSMLGLYMFSSRSHSLLSIVSTSG</sequence>
<feature type="transmembrane region" description="Helical" evidence="7">
    <location>
        <begin position="104"/>
        <end position="134"/>
    </location>
</feature>
<evidence type="ECO:0000256" key="3">
    <source>
        <dbReference type="ARBA" id="ARBA00022989"/>
    </source>
</evidence>
<dbReference type="GO" id="GO:0000045">
    <property type="term" value="P:autophagosome assembly"/>
    <property type="evidence" value="ECO:0007669"/>
    <property type="project" value="TreeGrafter"/>
</dbReference>
<evidence type="ECO:0000256" key="2">
    <source>
        <dbReference type="ARBA" id="ARBA00022692"/>
    </source>
</evidence>
<evidence type="ECO:0000256" key="7">
    <source>
        <dbReference type="SAM" id="Phobius"/>
    </source>
</evidence>
<evidence type="ECO:0000313" key="8">
    <source>
        <dbReference type="Proteomes" id="UP000192223"/>
    </source>
</evidence>
<dbReference type="Proteomes" id="UP000192223">
    <property type="component" value="Unplaced"/>
</dbReference>
<feature type="region of interest" description="Disordered" evidence="6">
    <location>
        <begin position="1"/>
        <end position="22"/>
    </location>
</feature>
<name>A0A7F5R2V5_AGRPL</name>
<dbReference type="InParanoid" id="A0A7F5R2V5"/>
<evidence type="ECO:0000313" key="9">
    <source>
        <dbReference type="RefSeq" id="XP_025829458.1"/>
    </source>
</evidence>
<comment type="subcellular location">
    <subcellularLocation>
        <location evidence="1">Membrane</location>
        <topology evidence="1">Multi-pass membrane protein</topology>
    </subcellularLocation>
</comment>
<keyword evidence="2 7" id="KW-0812">Transmembrane</keyword>
<evidence type="ECO:0000256" key="5">
    <source>
        <dbReference type="ARBA" id="ARBA00025797"/>
    </source>
</evidence>
<dbReference type="InterPro" id="IPR045014">
    <property type="entry name" value="TM41A/B"/>
</dbReference>
<keyword evidence="3 7" id="KW-1133">Transmembrane helix</keyword>
<gene>
    <name evidence="9" type="primary">LOC108741095</name>
</gene>
<keyword evidence="4 7" id="KW-0472">Membrane</keyword>
<comment type="similarity">
    <text evidence="5">Belongs to the TMEM41 family.</text>
</comment>
<dbReference type="CTD" id="32737"/>
<evidence type="ECO:0000256" key="1">
    <source>
        <dbReference type="ARBA" id="ARBA00004141"/>
    </source>
</evidence>
<dbReference type="GO" id="GO:0005789">
    <property type="term" value="C:endoplasmic reticulum membrane"/>
    <property type="evidence" value="ECO:0007669"/>
    <property type="project" value="TreeGrafter"/>
</dbReference>
<keyword evidence="8" id="KW-1185">Reference proteome</keyword>
<protein>
    <submittedName>
        <fullName evidence="9">Transmembrane protein 41B</fullName>
    </submittedName>
</protein>
<dbReference type="PANTHER" id="PTHR43220:SF18">
    <property type="entry name" value="TRANSMEMBRANE PROTEIN 41B"/>
    <property type="match status" value="1"/>
</dbReference>
<dbReference type="PANTHER" id="PTHR43220">
    <property type="match status" value="1"/>
</dbReference>
<dbReference type="AlphaFoldDB" id="A0A7F5R2V5"/>
<feature type="transmembrane region" description="Helical" evidence="7">
    <location>
        <begin position="39"/>
        <end position="59"/>
    </location>
</feature>
<reference evidence="9" key="1">
    <citation type="submission" date="2025-08" db="UniProtKB">
        <authorList>
            <consortium name="RefSeq"/>
        </authorList>
    </citation>
    <scope>IDENTIFICATION</scope>
    <source>
        <tissue evidence="9">Entire body</tissue>
    </source>
</reference>
<dbReference type="RefSeq" id="XP_025829458.1">
    <property type="nucleotide sequence ID" value="XM_025973673.1"/>
</dbReference>
<evidence type="ECO:0000256" key="4">
    <source>
        <dbReference type="ARBA" id="ARBA00023136"/>
    </source>
</evidence>
<dbReference type="KEGG" id="apln:108741095"/>
<evidence type="ECO:0000256" key="6">
    <source>
        <dbReference type="SAM" id="MobiDB-lite"/>
    </source>
</evidence>
<dbReference type="OrthoDB" id="3364966at2759"/>
<accession>A0A7F5R2V5</accession>
<proteinExistence type="inferred from homology"/>
<dbReference type="GeneID" id="108741095"/>
<organism evidence="8 9">
    <name type="scientific">Agrilus planipennis</name>
    <name type="common">Emerald ash borer</name>
    <name type="synonym">Agrilus marcopoli</name>
    <dbReference type="NCBI Taxonomy" id="224129"/>
    <lineage>
        <taxon>Eukaryota</taxon>
        <taxon>Metazoa</taxon>
        <taxon>Ecdysozoa</taxon>
        <taxon>Arthropoda</taxon>
        <taxon>Hexapoda</taxon>
        <taxon>Insecta</taxon>
        <taxon>Pterygota</taxon>
        <taxon>Neoptera</taxon>
        <taxon>Endopterygota</taxon>
        <taxon>Coleoptera</taxon>
        <taxon>Polyphaga</taxon>
        <taxon>Elateriformia</taxon>
        <taxon>Buprestoidea</taxon>
        <taxon>Buprestidae</taxon>
        <taxon>Agrilinae</taxon>
        <taxon>Agrilus</taxon>
    </lineage>
</organism>